<dbReference type="EMBL" id="AFBN01000096">
    <property type="protein sequence ID" value="EGF52128.1"/>
    <property type="molecule type" value="Genomic_DNA"/>
</dbReference>
<accession>F3PX49</accession>
<dbReference type="Proteomes" id="UP000003416">
    <property type="component" value="Unassembled WGS sequence"/>
</dbReference>
<proteinExistence type="predicted"/>
<sequence length="41" mass="4862">MFIIYLNDYLLYRCKDSVNRELYKICLLLMPDTACICLANV</sequence>
<evidence type="ECO:0000313" key="1">
    <source>
        <dbReference type="EMBL" id="EGF52128.1"/>
    </source>
</evidence>
<reference evidence="1 2" key="1">
    <citation type="submission" date="2011-02" db="EMBL/GenBank/DDBJ databases">
        <authorList>
            <person name="Weinstock G."/>
            <person name="Sodergren E."/>
            <person name="Clifton S."/>
            <person name="Fulton L."/>
            <person name="Fulton B."/>
            <person name="Courtney L."/>
            <person name="Fronick C."/>
            <person name="Harrison M."/>
            <person name="Strong C."/>
            <person name="Farmer C."/>
            <person name="Delahaunty K."/>
            <person name="Markovic C."/>
            <person name="Hall O."/>
            <person name="Minx P."/>
            <person name="Tomlinson C."/>
            <person name="Mitreva M."/>
            <person name="Hou S."/>
            <person name="Chen J."/>
            <person name="Wollam A."/>
            <person name="Pepin K.H."/>
            <person name="Johnson M."/>
            <person name="Bhonagiri V."/>
            <person name="Zhang X."/>
            <person name="Suruliraj S."/>
            <person name="Warren W."/>
            <person name="Chinwalla A."/>
            <person name="Mardis E.R."/>
            <person name="Wilson R.K."/>
        </authorList>
    </citation>
    <scope>NUCLEOTIDE SEQUENCE [LARGE SCALE GENOMIC DNA]</scope>
    <source>
        <strain evidence="1 2">YIT 12057</strain>
    </source>
</reference>
<gene>
    <name evidence="1" type="ORF">HMPREF9446_03337</name>
</gene>
<protein>
    <submittedName>
        <fullName evidence="1">Uncharacterized protein</fullName>
    </submittedName>
</protein>
<name>F3PX49_9BACE</name>
<dbReference type="AlphaFoldDB" id="F3PX49"/>
<evidence type="ECO:0000313" key="2">
    <source>
        <dbReference type="Proteomes" id="UP000003416"/>
    </source>
</evidence>
<dbReference type="HOGENOM" id="CLU_3265665_0_0_10"/>
<keyword evidence="2" id="KW-1185">Reference proteome</keyword>
<organism evidence="1 2">
    <name type="scientific">Bacteroides fluxus YIT 12057</name>
    <dbReference type="NCBI Taxonomy" id="763034"/>
    <lineage>
        <taxon>Bacteria</taxon>
        <taxon>Pseudomonadati</taxon>
        <taxon>Bacteroidota</taxon>
        <taxon>Bacteroidia</taxon>
        <taxon>Bacteroidales</taxon>
        <taxon>Bacteroidaceae</taxon>
        <taxon>Bacteroides</taxon>
    </lineage>
</organism>
<comment type="caution">
    <text evidence="1">The sequence shown here is derived from an EMBL/GenBank/DDBJ whole genome shotgun (WGS) entry which is preliminary data.</text>
</comment>